<dbReference type="PROSITE" id="PS50157">
    <property type="entry name" value="ZINC_FINGER_C2H2_2"/>
    <property type="match status" value="2"/>
</dbReference>
<evidence type="ECO:0000313" key="13">
    <source>
        <dbReference type="EMBL" id="KAG5174727.1"/>
    </source>
</evidence>
<dbReference type="GO" id="GO:0000981">
    <property type="term" value="F:DNA-binding transcription factor activity, RNA polymerase II-specific"/>
    <property type="evidence" value="ECO:0007669"/>
    <property type="project" value="TreeGrafter"/>
</dbReference>
<evidence type="ECO:0000256" key="10">
    <source>
        <dbReference type="PROSITE-ProRule" id="PRU00042"/>
    </source>
</evidence>
<evidence type="ECO:0000256" key="11">
    <source>
        <dbReference type="SAM" id="MobiDB-lite"/>
    </source>
</evidence>
<keyword evidence="7" id="KW-0804">Transcription</keyword>
<keyword evidence="4 10" id="KW-0863">Zinc-finger</keyword>
<feature type="compositionally biased region" description="Basic residues" evidence="11">
    <location>
        <begin position="352"/>
        <end position="364"/>
    </location>
</feature>
<keyword evidence="6" id="KW-0805">Transcription regulation</keyword>
<feature type="region of interest" description="Disordered" evidence="11">
    <location>
        <begin position="271"/>
        <end position="367"/>
    </location>
</feature>
<evidence type="ECO:0000256" key="1">
    <source>
        <dbReference type="ARBA" id="ARBA00004123"/>
    </source>
</evidence>
<comment type="caution">
    <text evidence="13">The sequence shown here is derived from an EMBL/GenBank/DDBJ whole genome shotgun (WGS) entry which is preliminary data.</text>
</comment>
<evidence type="ECO:0000256" key="5">
    <source>
        <dbReference type="ARBA" id="ARBA00022833"/>
    </source>
</evidence>
<protein>
    <recommendedName>
        <fullName evidence="12">C2H2-type domain-containing protein</fullName>
    </recommendedName>
</protein>
<gene>
    <name evidence="13" type="ORF">JR316_001392</name>
</gene>
<evidence type="ECO:0000256" key="7">
    <source>
        <dbReference type="ARBA" id="ARBA00023163"/>
    </source>
</evidence>
<name>A0A8H7Y8L2_PSICU</name>
<proteinExistence type="inferred from homology"/>
<evidence type="ECO:0000256" key="6">
    <source>
        <dbReference type="ARBA" id="ARBA00023015"/>
    </source>
</evidence>
<dbReference type="PANTHER" id="PTHR23233">
    <property type="entry name" value="SAL-LIKE PROTEIN"/>
    <property type="match status" value="1"/>
</dbReference>
<dbReference type="GO" id="GO:0008270">
    <property type="term" value="F:zinc ion binding"/>
    <property type="evidence" value="ECO:0007669"/>
    <property type="project" value="UniProtKB-KW"/>
</dbReference>
<comment type="similarity">
    <text evidence="9">Belongs to the sal C2H2-type zinc-finger protein family.</text>
</comment>
<dbReference type="OrthoDB" id="654211at2759"/>
<feature type="compositionally biased region" description="Polar residues" evidence="11">
    <location>
        <begin position="320"/>
        <end position="343"/>
    </location>
</feature>
<keyword evidence="3" id="KW-0677">Repeat</keyword>
<feature type="compositionally biased region" description="Polar residues" evidence="11">
    <location>
        <begin position="274"/>
        <end position="290"/>
    </location>
</feature>
<evidence type="ECO:0000256" key="8">
    <source>
        <dbReference type="ARBA" id="ARBA00023242"/>
    </source>
</evidence>
<evidence type="ECO:0000256" key="2">
    <source>
        <dbReference type="ARBA" id="ARBA00022723"/>
    </source>
</evidence>
<keyword evidence="5" id="KW-0862">Zinc</keyword>
<evidence type="ECO:0000256" key="9">
    <source>
        <dbReference type="ARBA" id="ARBA00038474"/>
    </source>
</evidence>
<dbReference type="PROSITE" id="PS00028">
    <property type="entry name" value="ZINC_FINGER_C2H2_1"/>
    <property type="match status" value="1"/>
</dbReference>
<keyword evidence="8" id="KW-0539">Nucleus</keyword>
<dbReference type="AlphaFoldDB" id="A0A8H7Y8L2"/>
<evidence type="ECO:0000256" key="4">
    <source>
        <dbReference type="ARBA" id="ARBA00022771"/>
    </source>
</evidence>
<dbReference type="InterPro" id="IPR051565">
    <property type="entry name" value="Sal_C2H2-zinc-finger"/>
</dbReference>
<keyword evidence="2" id="KW-0479">Metal-binding</keyword>
<feature type="domain" description="C2H2-type" evidence="12">
    <location>
        <begin position="246"/>
        <end position="276"/>
    </location>
</feature>
<dbReference type="PANTHER" id="PTHR23233:SF84">
    <property type="entry name" value="FI23031P1"/>
    <property type="match status" value="1"/>
</dbReference>
<organism evidence="13">
    <name type="scientific">Psilocybe cubensis</name>
    <name type="common">Psychedelic mushroom</name>
    <name type="synonym">Stropharia cubensis</name>
    <dbReference type="NCBI Taxonomy" id="181762"/>
    <lineage>
        <taxon>Eukaryota</taxon>
        <taxon>Fungi</taxon>
        <taxon>Dikarya</taxon>
        <taxon>Basidiomycota</taxon>
        <taxon>Agaricomycotina</taxon>
        <taxon>Agaricomycetes</taxon>
        <taxon>Agaricomycetidae</taxon>
        <taxon>Agaricales</taxon>
        <taxon>Agaricineae</taxon>
        <taxon>Strophariaceae</taxon>
        <taxon>Psilocybe</taxon>
    </lineage>
</organism>
<evidence type="ECO:0000256" key="3">
    <source>
        <dbReference type="ARBA" id="ARBA00022737"/>
    </source>
</evidence>
<comment type="subcellular location">
    <subcellularLocation>
        <location evidence="1">Nucleus</location>
    </subcellularLocation>
</comment>
<dbReference type="Pfam" id="PF00096">
    <property type="entry name" value="zf-C2H2"/>
    <property type="match status" value="2"/>
</dbReference>
<dbReference type="InterPro" id="IPR013087">
    <property type="entry name" value="Znf_C2H2_type"/>
</dbReference>
<reference evidence="13" key="1">
    <citation type="submission" date="2021-02" db="EMBL/GenBank/DDBJ databases">
        <title>Psilocybe cubensis genome.</title>
        <authorList>
            <person name="Mckernan K.J."/>
            <person name="Crawford S."/>
            <person name="Trippe A."/>
            <person name="Kane L.T."/>
            <person name="Mclaughlin S."/>
        </authorList>
    </citation>
    <scope>NUCLEOTIDE SEQUENCE [LARGE SCALE GENOMIC DNA]</scope>
    <source>
        <strain evidence="13">MGC-MH-2018</strain>
    </source>
</reference>
<feature type="compositionally biased region" description="Low complexity" evidence="11">
    <location>
        <begin position="291"/>
        <end position="304"/>
    </location>
</feature>
<dbReference type="EMBL" id="JAFIQS010000001">
    <property type="protein sequence ID" value="KAG5174727.1"/>
    <property type="molecule type" value="Genomic_DNA"/>
</dbReference>
<accession>A0A8H7Y8L2</accession>
<dbReference type="Gene3D" id="3.30.160.60">
    <property type="entry name" value="Classic Zinc Finger"/>
    <property type="match status" value="2"/>
</dbReference>
<dbReference type="InterPro" id="IPR036236">
    <property type="entry name" value="Znf_C2H2_sf"/>
</dbReference>
<sequence>MHTQYAVPPHHNYYSSQTFYHEAYLSSNDAQNIANFSRGSSLAYQQNYPYLLDRGEHSRLCTSGLVDSTADATGLGFAGNSLVTTGAFAGAEDIASYNQQPWDWSSAPEGETNASSSPIYASPSAEDAYFRISKTPADHESSLRSPAPQLPTPAAMAILLNPNGRSEAEPSQPGCQFPLPSELVANRSPATAKSNRLVEQVVASQEGIPESISREKKHACTMCHKRFDRPSTLRKHLLVHTGEKAFVCDICGRRFGVASNLNRHVKRCALKPVNTPSPSKSTADSPTDTMNSSIPNPSTPTTSSAESGAQGQELRRATRIHSSALTASRSSAHSMNPAHNSRVSGEIPSVRAPKHPTQKRRRRAPSPSQWVPITLQNLNLSSEDLHRATCVPLPPVRRNYPKEERDSWDENVGVSPYHPISWTGTLPGPGLGHGIGLGGKDLKNMEFGGRGGVILGRVLVC</sequence>
<dbReference type="GO" id="GO:0005634">
    <property type="term" value="C:nucleus"/>
    <property type="evidence" value="ECO:0007669"/>
    <property type="project" value="UniProtKB-SubCell"/>
</dbReference>
<dbReference type="GO" id="GO:0000978">
    <property type="term" value="F:RNA polymerase II cis-regulatory region sequence-specific DNA binding"/>
    <property type="evidence" value="ECO:0007669"/>
    <property type="project" value="TreeGrafter"/>
</dbReference>
<dbReference type="SUPFAM" id="SSF57667">
    <property type="entry name" value="beta-beta-alpha zinc fingers"/>
    <property type="match status" value="1"/>
</dbReference>
<dbReference type="FunFam" id="3.30.160.60:FF:000100">
    <property type="entry name" value="Zinc finger 45-like"/>
    <property type="match status" value="2"/>
</dbReference>
<evidence type="ECO:0000259" key="12">
    <source>
        <dbReference type="PROSITE" id="PS50157"/>
    </source>
</evidence>
<dbReference type="SMART" id="SM00355">
    <property type="entry name" value="ZnF_C2H2"/>
    <property type="match status" value="2"/>
</dbReference>
<feature type="region of interest" description="Disordered" evidence="11">
    <location>
        <begin position="101"/>
        <end position="121"/>
    </location>
</feature>
<feature type="domain" description="C2H2-type" evidence="12">
    <location>
        <begin position="218"/>
        <end position="245"/>
    </location>
</feature>